<accession>A0ACC2RYD0</accession>
<comment type="caution">
    <text evidence="1">The sequence shown here is derived from an EMBL/GenBank/DDBJ whole genome shotgun (WGS) entry which is preliminary data.</text>
</comment>
<organism evidence="1 2">
    <name type="scientific">Entomophthora muscae</name>
    <dbReference type="NCBI Taxonomy" id="34485"/>
    <lineage>
        <taxon>Eukaryota</taxon>
        <taxon>Fungi</taxon>
        <taxon>Fungi incertae sedis</taxon>
        <taxon>Zoopagomycota</taxon>
        <taxon>Entomophthoromycotina</taxon>
        <taxon>Entomophthoromycetes</taxon>
        <taxon>Entomophthorales</taxon>
        <taxon>Entomophthoraceae</taxon>
        <taxon>Entomophthora</taxon>
    </lineage>
</organism>
<dbReference type="EMBL" id="QTSX02006413">
    <property type="protein sequence ID" value="KAJ9055079.1"/>
    <property type="molecule type" value="Genomic_DNA"/>
</dbReference>
<name>A0ACC2RYD0_9FUNG</name>
<evidence type="ECO:0000313" key="2">
    <source>
        <dbReference type="Proteomes" id="UP001165960"/>
    </source>
</evidence>
<dbReference type="Proteomes" id="UP001165960">
    <property type="component" value="Unassembled WGS sequence"/>
</dbReference>
<keyword evidence="2" id="KW-1185">Reference proteome</keyword>
<sequence length="266" mass="30063">MKQWGIVLLAGQAYGDYGRILDNLDFLGMLYHREHATCAGTLYTPNVFLTAAICLARKQRDYSVLTSATLAASPNCTLAKNRFAHDKDSRGVLSRRIKITKTFQHPQFNHYGTSAFNAGVAVLAQYPHPYPQYWRLVELDEFNISTLSLTNLTLVGWANTWFNQFGAYGLPPTSIYLAKKHPMECSHPRPEFPDAEFCPFPPANHPELCDYYFGSPLVLKSTRPVTIVGLKSWSGQCTQLLRSQPFVRTNAIFDWVESLVENSTLY</sequence>
<reference evidence="1" key="1">
    <citation type="submission" date="2022-04" db="EMBL/GenBank/DDBJ databases">
        <title>Genome of the entomopathogenic fungus Entomophthora muscae.</title>
        <authorList>
            <person name="Elya C."/>
            <person name="Lovett B.R."/>
            <person name="Lee E."/>
            <person name="Macias A.M."/>
            <person name="Hajek A.E."/>
            <person name="De Bivort B.L."/>
            <person name="Kasson M.T."/>
            <person name="De Fine Licht H.H."/>
            <person name="Stajich J.E."/>
        </authorList>
    </citation>
    <scope>NUCLEOTIDE SEQUENCE</scope>
    <source>
        <strain evidence="1">Berkeley</strain>
    </source>
</reference>
<gene>
    <name evidence="1" type="primary">CMA1_1</name>
    <name evidence="1" type="ORF">DSO57_1007835</name>
</gene>
<protein>
    <submittedName>
        <fullName evidence="1">Chymase</fullName>
        <ecNumber evidence="1">3.4.21.-</ecNumber>
    </submittedName>
</protein>
<dbReference type="EC" id="3.4.21.-" evidence="1"/>
<evidence type="ECO:0000313" key="1">
    <source>
        <dbReference type="EMBL" id="KAJ9055079.1"/>
    </source>
</evidence>
<proteinExistence type="predicted"/>
<keyword evidence="1" id="KW-0378">Hydrolase</keyword>